<dbReference type="InterPro" id="IPR003782">
    <property type="entry name" value="SCO1/SenC"/>
</dbReference>
<dbReference type="Pfam" id="PF01302">
    <property type="entry name" value="CAP_GLY"/>
    <property type="match status" value="1"/>
</dbReference>
<comment type="similarity">
    <text evidence="2">Belongs to the SCO1/2 family.</text>
</comment>
<feature type="binding site" evidence="6">
    <location>
        <position position="359"/>
    </location>
    <ligand>
        <name>Cu cation</name>
        <dbReference type="ChEBI" id="CHEBI:23378"/>
    </ligand>
</feature>
<sequence>MGLKVEDVRPYAVAARFHNESLEGVDKFEMDDETYKARQAQTNADASRAELAALSSDLRVGARCQVQLGSTARRGSIRYVGKTQFASGIWIGLQYDEPVGKNDGSVQGERYFDCKALFGGFVRPEKVQVGDFPEEDIEAELQDEEEIESPSQGPILAPPALSHDCMPGGDAVVYEVKRREIWAAFNNEPAASALLRARGASKSTKKKPKMCVGAVLATSSAARRMAQQSPSRSSFKISAPARSESSGQPASSRPSPRSRADAKARTAIGPFTPLSAGLLVATSIALFFYFQSEKAEVERRKANEKKNEKVGRPRIGGEFSLVMPVLGRGSEGESIEARSFTEKDLVGAWTLLYFGFTNCPDICPEELDKMGKVVDQIDSKYGAIINPIFITCDPARDTLAATSTYVSEFHPRMVGLTGSYEAVKKACKAFRVYFSTPPGADPSNDYLVDHSIFFYLMDPEGKFVDAFGRSQTAEDVHAKVEGFISRWQSEGNALGRADIKTRVREDESRKVPF</sequence>
<keyword evidence="6" id="KW-0479">Metal-binding</keyword>
<dbReference type="EMBL" id="CCYA01000389">
    <property type="protein sequence ID" value="CEH19589.1"/>
    <property type="molecule type" value="Genomic_DNA"/>
</dbReference>
<organism evidence="10 11">
    <name type="scientific">Ceraceosorus bombacis</name>
    <dbReference type="NCBI Taxonomy" id="401625"/>
    <lineage>
        <taxon>Eukaryota</taxon>
        <taxon>Fungi</taxon>
        <taxon>Dikarya</taxon>
        <taxon>Basidiomycota</taxon>
        <taxon>Ustilaginomycotina</taxon>
        <taxon>Exobasidiomycetes</taxon>
        <taxon>Ceraceosorales</taxon>
        <taxon>Ceraceosoraceae</taxon>
        <taxon>Ceraceosorus</taxon>
    </lineage>
</organism>
<feature type="binding site" evidence="6">
    <location>
        <position position="450"/>
    </location>
    <ligand>
        <name>Cu cation</name>
        <dbReference type="ChEBI" id="CHEBI:23378"/>
    </ligand>
</feature>
<dbReference type="GO" id="GO:0033617">
    <property type="term" value="P:mitochondrial respiratory chain complex IV assembly"/>
    <property type="evidence" value="ECO:0007669"/>
    <property type="project" value="TreeGrafter"/>
</dbReference>
<evidence type="ECO:0000313" key="11">
    <source>
        <dbReference type="Proteomes" id="UP000054845"/>
    </source>
</evidence>
<evidence type="ECO:0000259" key="9">
    <source>
        <dbReference type="PROSITE" id="PS50245"/>
    </source>
</evidence>
<feature type="domain" description="CAP-Gly" evidence="9">
    <location>
        <begin position="81"/>
        <end position="123"/>
    </location>
</feature>
<protein>
    <submittedName>
        <fullName evidence="10">Probable sco1-involved in stabilization of cox1p and cox2p</fullName>
    </submittedName>
</protein>
<reference evidence="10 11" key="1">
    <citation type="submission" date="2014-09" db="EMBL/GenBank/DDBJ databases">
        <authorList>
            <person name="Magalhaes I.L.F."/>
            <person name="Oliveira U."/>
            <person name="Santos F.R."/>
            <person name="Vidigal T.H.D.A."/>
            <person name="Brescovit A.D."/>
            <person name="Santos A.J."/>
        </authorList>
    </citation>
    <scope>NUCLEOTIDE SEQUENCE [LARGE SCALE GENOMIC DNA]</scope>
</reference>
<evidence type="ECO:0000256" key="5">
    <source>
        <dbReference type="ARBA" id="ARBA00025779"/>
    </source>
</evidence>
<keyword evidence="6" id="KW-0186">Copper</keyword>
<evidence type="ECO:0000256" key="1">
    <source>
        <dbReference type="ARBA" id="ARBA00004496"/>
    </source>
</evidence>
<feature type="region of interest" description="Disordered" evidence="8">
    <location>
        <begin position="222"/>
        <end position="263"/>
    </location>
</feature>
<dbReference type="GO" id="GO:0005507">
    <property type="term" value="F:copper ion binding"/>
    <property type="evidence" value="ECO:0007669"/>
    <property type="project" value="UniProtKB-ARBA"/>
</dbReference>
<dbReference type="GO" id="GO:0005739">
    <property type="term" value="C:mitochondrion"/>
    <property type="evidence" value="ECO:0007669"/>
    <property type="project" value="GOC"/>
</dbReference>
<dbReference type="FunFam" id="2.30.30.190:FF:000013">
    <property type="entry name" value="Tubulin-folding cofactor B"/>
    <property type="match status" value="1"/>
</dbReference>
<proteinExistence type="inferred from homology"/>
<evidence type="ECO:0000256" key="2">
    <source>
        <dbReference type="ARBA" id="ARBA00010996"/>
    </source>
</evidence>
<comment type="similarity">
    <text evidence="5">Belongs to the TBCB family.</text>
</comment>
<dbReference type="AlphaFoldDB" id="A0A0P1BSP1"/>
<dbReference type="PROSITE" id="PS50245">
    <property type="entry name" value="CAP_GLY_2"/>
    <property type="match status" value="1"/>
</dbReference>
<dbReference type="InterPro" id="IPR000938">
    <property type="entry name" value="CAP-Gly_domain"/>
</dbReference>
<evidence type="ECO:0000256" key="6">
    <source>
        <dbReference type="PIRSR" id="PIRSR603782-1"/>
    </source>
</evidence>
<evidence type="ECO:0000256" key="7">
    <source>
        <dbReference type="PIRSR" id="PIRSR603782-2"/>
    </source>
</evidence>
<feature type="binding site" evidence="6">
    <location>
        <position position="363"/>
    </location>
    <ligand>
        <name>Cu cation</name>
        <dbReference type="ChEBI" id="CHEBI:23378"/>
    </ligand>
</feature>
<dbReference type="Gene3D" id="2.30.30.190">
    <property type="entry name" value="CAP Gly-rich-like domain"/>
    <property type="match status" value="1"/>
</dbReference>
<dbReference type="InterPro" id="IPR036249">
    <property type="entry name" value="Thioredoxin-like_sf"/>
</dbReference>
<feature type="compositionally biased region" description="Low complexity" evidence="8">
    <location>
        <begin position="241"/>
        <end position="257"/>
    </location>
</feature>
<dbReference type="PANTHER" id="PTHR12151">
    <property type="entry name" value="ELECTRON TRANSPORT PROTIN SCO1/SENC FAMILY MEMBER"/>
    <property type="match status" value="1"/>
</dbReference>
<dbReference type="Pfam" id="PF02630">
    <property type="entry name" value="SCO1-SenC"/>
    <property type="match status" value="1"/>
</dbReference>
<dbReference type="SUPFAM" id="SSF74924">
    <property type="entry name" value="Cap-Gly domain"/>
    <property type="match status" value="1"/>
</dbReference>
<dbReference type="PANTHER" id="PTHR12151:SF5">
    <property type="entry name" value="AT19154P"/>
    <property type="match status" value="1"/>
</dbReference>
<dbReference type="InterPro" id="IPR036859">
    <property type="entry name" value="CAP-Gly_dom_sf"/>
</dbReference>
<keyword evidence="4" id="KW-0143">Chaperone</keyword>
<dbReference type="CDD" id="cd02968">
    <property type="entry name" value="SCO"/>
    <property type="match status" value="1"/>
</dbReference>
<dbReference type="STRING" id="401625.A0A0P1BSP1"/>
<keyword evidence="11" id="KW-1185">Reference proteome</keyword>
<evidence type="ECO:0000256" key="3">
    <source>
        <dbReference type="ARBA" id="ARBA00022490"/>
    </source>
</evidence>
<dbReference type="GO" id="GO:0005829">
    <property type="term" value="C:cytosol"/>
    <property type="evidence" value="ECO:0007669"/>
    <property type="project" value="UniProtKB-ARBA"/>
</dbReference>
<feature type="compositionally biased region" description="Polar residues" evidence="8">
    <location>
        <begin position="222"/>
        <end position="236"/>
    </location>
</feature>
<feature type="disulfide bond" description="Redox-active" evidence="7">
    <location>
        <begin position="359"/>
        <end position="363"/>
    </location>
</feature>
<evidence type="ECO:0000256" key="4">
    <source>
        <dbReference type="ARBA" id="ARBA00023186"/>
    </source>
</evidence>
<accession>A0A0P1BSP1</accession>
<evidence type="ECO:0000256" key="8">
    <source>
        <dbReference type="SAM" id="MobiDB-lite"/>
    </source>
</evidence>
<dbReference type="OrthoDB" id="270009at2759"/>
<dbReference type="FunFam" id="3.40.30.10:FF:000013">
    <property type="entry name" value="Blast:Protein SCO1 homolog, mitochondrial"/>
    <property type="match status" value="1"/>
</dbReference>
<keyword evidence="7" id="KW-1015">Disulfide bond</keyword>
<name>A0A0P1BSP1_9BASI</name>
<keyword evidence="3" id="KW-0963">Cytoplasm</keyword>
<dbReference type="SMART" id="SM01052">
    <property type="entry name" value="CAP_GLY"/>
    <property type="match status" value="1"/>
</dbReference>
<dbReference type="SUPFAM" id="SSF52833">
    <property type="entry name" value="Thioredoxin-like"/>
    <property type="match status" value="1"/>
</dbReference>
<dbReference type="PROSITE" id="PS00845">
    <property type="entry name" value="CAP_GLY_1"/>
    <property type="match status" value="1"/>
</dbReference>
<dbReference type="Proteomes" id="UP000054845">
    <property type="component" value="Unassembled WGS sequence"/>
</dbReference>
<comment type="subcellular location">
    <subcellularLocation>
        <location evidence="1">Cytoplasm</location>
    </subcellularLocation>
</comment>
<evidence type="ECO:0000313" key="10">
    <source>
        <dbReference type="EMBL" id="CEH19589.1"/>
    </source>
</evidence>
<dbReference type="Gene3D" id="3.40.30.10">
    <property type="entry name" value="Glutaredoxin"/>
    <property type="match status" value="1"/>
</dbReference>